<proteinExistence type="predicted"/>
<dbReference type="Pfam" id="PF09954">
    <property type="entry name" value="DUF2188"/>
    <property type="match status" value="1"/>
</dbReference>
<dbReference type="Proteomes" id="UP000243168">
    <property type="component" value="Unassembled WGS sequence"/>
</dbReference>
<name>A0A1A7NN40_9PAST</name>
<evidence type="ECO:0000313" key="4">
    <source>
        <dbReference type="Proteomes" id="UP000243558"/>
    </source>
</evidence>
<dbReference type="EMBL" id="JTJS01000039">
    <property type="protein sequence ID" value="OBX09984.1"/>
    <property type="molecule type" value="Genomic_DNA"/>
</dbReference>
<dbReference type="OrthoDB" id="8858565at2"/>
<reference evidence="3 4" key="1">
    <citation type="submission" date="2014-11" db="EMBL/GenBank/DDBJ databases">
        <title>Pan-genome of Gallibacterium spp.</title>
        <authorList>
            <person name="Kudirkiene E."/>
            <person name="Bojesen A.M."/>
        </authorList>
    </citation>
    <scope>NUCLEOTIDE SEQUENCE [LARGE SCALE GENOMIC DNA]</scope>
    <source>
        <strain evidence="1 4">F151</strain>
        <strain evidence="2 3">F298</strain>
    </source>
</reference>
<evidence type="ECO:0000313" key="2">
    <source>
        <dbReference type="EMBL" id="OBX09984.1"/>
    </source>
</evidence>
<keyword evidence="4" id="KW-1185">Reference proteome</keyword>
<protein>
    <recommendedName>
        <fullName evidence="5">DUF2188 domain-containing protein</fullName>
    </recommendedName>
</protein>
<dbReference type="Proteomes" id="UP000243558">
    <property type="component" value="Unassembled WGS sequence"/>
</dbReference>
<dbReference type="EMBL" id="JTJM01000046">
    <property type="protein sequence ID" value="OBW90946.1"/>
    <property type="molecule type" value="Genomic_DNA"/>
</dbReference>
<comment type="caution">
    <text evidence="1">The sequence shown here is derived from an EMBL/GenBank/DDBJ whole genome shotgun (WGS) entry which is preliminary data.</text>
</comment>
<evidence type="ECO:0008006" key="5">
    <source>
        <dbReference type="Google" id="ProtNLM"/>
    </source>
</evidence>
<evidence type="ECO:0000313" key="3">
    <source>
        <dbReference type="Proteomes" id="UP000243168"/>
    </source>
</evidence>
<dbReference type="RefSeq" id="WP_065234325.1">
    <property type="nucleotide sequence ID" value="NZ_JTJM01000046.1"/>
</dbReference>
<accession>A0A1A7NN40</accession>
<dbReference type="AlphaFoldDB" id="A0A1A7NN40"/>
<sequence length="78" mass="8904">MTSPKAHIVQREDGEWVSIIEGNQRASVKVKTQREAYIIQRERFNKASGGEILIHGRDGKIREKNTISPMKDKYPPKG</sequence>
<gene>
    <name evidence="1" type="ORF">QV01_09120</name>
    <name evidence="2" type="ORF">QV07_04485</name>
</gene>
<organism evidence="1 4">
    <name type="scientific">Gallibacterium genomosp. 3</name>
    <dbReference type="NCBI Taxonomy" id="505345"/>
    <lineage>
        <taxon>Bacteria</taxon>
        <taxon>Pseudomonadati</taxon>
        <taxon>Pseudomonadota</taxon>
        <taxon>Gammaproteobacteria</taxon>
        <taxon>Pasteurellales</taxon>
        <taxon>Pasteurellaceae</taxon>
        <taxon>Gallibacterium</taxon>
    </lineage>
</organism>
<evidence type="ECO:0000313" key="1">
    <source>
        <dbReference type="EMBL" id="OBW90946.1"/>
    </source>
</evidence>
<dbReference type="InterPro" id="IPR018691">
    <property type="entry name" value="DUF2188"/>
</dbReference>